<organism evidence="3 4">
    <name type="scientific">Falsirhodobacter algicola</name>
    <dbReference type="NCBI Taxonomy" id="2692330"/>
    <lineage>
        <taxon>Bacteria</taxon>
        <taxon>Pseudomonadati</taxon>
        <taxon>Pseudomonadota</taxon>
        <taxon>Alphaproteobacteria</taxon>
        <taxon>Rhodobacterales</taxon>
        <taxon>Paracoccaceae</taxon>
        <taxon>Falsirhodobacter</taxon>
    </lineage>
</organism>
<dbReference type="EMBL" id="CP047292">
    <property type="protein sequence ID" value="QUS37316.1"/>
    <property type="molecule type" value="Genomic_DNA"/>
</dbReference>
<dbReference type="AlphaFoldDB" id="A0A8J8SMH0"/>
<dbReference type="InterPro" id="IPR009936">
    <property type="entry name" value="DUF1468"/>
</dbReference>
<keyword evidence="1" id="KW-1133">Transmembrane helix</keyword>
<keyword evidence="1" id="KW-0812">Transmembrane</keyword>
<feature type="transmembrane region" description="Helical" evidence="1">
    <location>
        <begin position="42"/>
        <end position="60"/>
    </location>
</feature>
<keyword evidence="3" id="KW-0614">Plasmid</keyword>
<geneLocation type="plasmid" evidence="3 4">
    <name>unnamed3</name>
</geneLocation>
<gene>
    <name evidence="3" type="ORF">GR316_13130</name>
</gene>
<dbReference type="Pfam" id="PF07331">
    <property type="entry name" value="TctB"/>
    <property type="match status" value="1"/>
</dbReference>
<feature type="transmembrane region" description="Helical" evidence="1">
    <location>
        <begin position="96"/>
        <end position="114"/>
    </location>
</feature>
<evidence type="ECO:0000259" key="2">
    <source>
        <dbReference type="Pfam" id="PF07331"/>
    </source>
</evidence>
<evidence type="ECO:0000313" key="3">
    <source>
        <dbReference type="EMBL" id="QUS37316.1"/>
    </source>
</evidence>
<dbReference type="RefSeq" id="WP_211785496.1">
    <property type="nucleotide sequence ID" value="NZ_CP047292.1"/>
</dbReference>
<feature type="transmembrane region" description="Helical" evidence="1">
    <location>
        <begin position="72"/>
        <end position="90"/>
    </location>
</feature>
<reference evidence="3" key="1">
    <citation type="submission" date="2020-01" db="EMBL/GenBank/DDBJ databases">
        <authorList>
            <person name="Yang Y."/>
            <person name="Kwon Y.M."/>
        </authorList>
    </citation>
    <scope>NUCLEOTIDE SEQUENCE</scope>
    <source>
        <strain evidence="3">PG104</strain>
        <plasmid evidence="3">unnamed3</plasmid>
    </source>
</reference>
<accession>A0A8J8SMH0</accession>
<protein>
    <submittedName>
        <fullName evidence="3">Tripartite tricarboxylate transporter TctB family protein</fullName>
    </submittedName>
</protein>
<proteinExistence type="predicted"/>
<evidence type="ECO:0000313" key="4">
    <source>
        <dbReference type="Proteomes" id="UP000679284"/>
    </source>
</evidence>
<keyword evidence="1" id="KW-0472">Membrane</keyword>
<evidence type="ECO:0000256" key="1">
    <source>
        <dbReference type="SAM" id="Phobius"/>
    </source>
</evidence>
<name>A0A8J8SMH0_9RHOB</name>
<keyword evidence="4" id="KW-1185">Reference proteome</keyword>
<sequence length="149" mass="15502">MTQRDWSDAAWGAGLALAGAAVAAHAAAHYDIGSLRRMGPGFFPVVLGVALVALGALIALPALRRAGERRPFAWREALAVTAALLVFALLMERAGLIVATALSALIASSVAPRPGLVWRGVLAAIIAFVTWAIFSLALGLSIPVWPWSP</sequence>
<dbReference type="KEGG" id="fap:GR316_13130"/>
<dbReference type="Proteomes" id="UP000679284">
    <property type="component" value="Plasmid unnamed3"/>
</dbReference>
<feature type="domain" description="DUF1468" evidence="2">
    <location>
        <begin position="14"/>
        <end position="143"/>
    </location>
</feature>
<feature type="transmembrane region" description="Helical" evidence="1">
    <location>
        <begin position="121"/>
        <end position="145"/>
    </location>
</feature>